<dbReference type="PROSITE" id="PS51012">
    <property type="entry name" value="ABC_TM2"/>
    <property type="match status" value="1"/>
</dbReference>
<keyword evidence="5 8" id="KW-0812">Transmembrane</keyword>
<evidence type="ECO:0000256" key="5">
    <source>
        <dbReference type="ARBA" id="ARBA00022692"/>
    </source>
</evidence>
<dbReference type="InterPro" id="IPR013525">
    <property type="entry name" value="ABC2_TM"/>
</dbReference>
<feature type="transmembrane region" description="Helical" evidence="8">
    <location>
        <begin position="33"/>
        <end position="57"/>
    </location>
</feature>
<accession>A0A974XNV7</accession>
<proteinExistence type="inferred from homology"/>
<keyword evidence="11" id="KW-1185">Reference proteome</keyword>
<dbReference type="AlphaFoldDB" id="A0A974XNV7"/>
<feature type="transmembrane region" description="Helical" evidence="8">
    <location>
        <begin position="240"/>
        <end position="259"/>
    </location>
</feature>
<organism evidence="10 11">
    <name type="scientific">Alkalibacter rhizosphaerae</name>
    <dbReference type="NCBI Taxonomy" id="2815577"/>
    <lineage>
        <taxon>Bacteria</taxon>
        <taxon>Bacillati</taxon>
        <taxon>Bacillota</taxon>
        <taxon>Clostridia</taxon>
        <taxon>Eubacteriales</taxon>
        <taxon>Eubacteriaceae</taxon>
        <taxon>Alkalibacter</taxon>
    </lineage>
</organism>
<dbReference type="PANTHER" id="PTHR30413:SF10">
    <property type="entry name" value="CAPSULE POLYSACCHARIDE EXPORT INNER-MEMBRANE PROTEIN CTRC"/>
    <property type="match status" value="1"/>
</dbReference>
<evidence type="ECO:0000256" key="8">
    <source>
        <dbReference type="RuleBase" id="RU361157"/>
    </source>
</evidence>
<feature type="transmembrane region" description="Helical" evidence="8">
    <location>
        <begin position="73"/>
        <end position="94"/>
    </location>
</feature>
<feature type="transmembrane region" description="Helical" evidence="8">
    <location>
        <begin position="115"/>
        <end position="140"/>
    </location>
</feature>
<keyword evidence="7 8" id="KW-0472">Membrane</keyword>
<evidence type="ECO:0000313" key="10">
    <source>
        <dbReference type="EMBL" id="QSX09301.1"/>
    </source>
</evidence>
<sequence>MNLFRYPWWILKENGVYAKRTLEMSFKELHKRYSGAALGAFWALVRPLLFIFVYWFAVSVGIRGGGAINEHPYVLYLIGGIIPWFFVSETLVYGAKSLRANKHLITKMVYPVSTIPTFSILSQLYVHVAMTGIVVVIFALSGYPPTVHTLQLLYYTFCLFVFMTVLSWTTAALAVVSRDFEHLIKSTTQMLFWLTPIIWHIGNVKGVLKLVVMANPINYFVSGYRDSLLNQRWFFDNPLYTLYFWGVTLLLAFFGAYVFHRLKDEFADIL</sequence>
<dbReference type="GO" id="GO:0015920">
    <property type="term" value="P:lipopolysaccharide transport"/>
    <property type="evidence" value="ECO:0007669"/>
    <property type="project" value="TreeGrafter"/>
</dbReference>
<comment type="subcellular location">
    <subcellularLocation>
        <location evidence="1 8">Cell membrane</location>
        <topology evidence="1 8">Multi-pass membrane protein</topology>
    </subcellularLocation>
</comment>
<comment type="similarity">
    <text evidence="2 8">Belongs to the ABC-2 integral membrane protein family.</text>
</comment>
<evidence type="ECO:0000256" key="6">
    <source>
        <dbReference type="ARBA" id="ARBA00022989"/>
    </source>
</evidence>
<gene>
    <name evidence="10" type="ORF">J0B03_04355</name>
</gene>
<dbReference type="PANTHER" id="PTHR30413">
    <property type="entry name" value="INNER MEMBRANE TRANSPORT PERMEASE"/>
    <property type="match status" value="1"/>
</dbReference>
<name>A0A974XNV7_9FIRM</name>
<reference evidence="10" key="1">
    <citation type="submission" date="2021-03" db="EMBL/GenBank/DDBJ databases">
        <title>Alkalibacter marinus sp. nov., isolated from tidal flat sediment.</title>
        <authorList>
            <person name="Namirimu T."/>
            <person name="Yang J.-A."/>
            <person name="Yang S.-H."/>
            <person name="Kim Y.-J."/>
            <person name="Kwon K.K."/>
        </authorList>
    </citation>
    <scope>NUCLEOTIDE SEQUENCE</scope>
    <source>
        <strain evidence="10">ES005</strain>
    </source>
</reference>
<dbReference type="EMBL" id="CP071444">
    <property type="protein sequence ID" value="QSX09301.1"/>
    <property type="molecule type" value="Genomic_DNA"/>
</dbReference>
<evidence type="ECO:0000313" key="11">
    <source>
        <dbReference type="Proteomes" id="UP000663499"/>
    </source>
</evidence>
<evidence type="ECO:0000256" key="2">
    <source>
        <dbReference type="ARBA" id="ARBA00007783"/>
    </source>
</evidence>
<dbReference type="RefSeq" id="WP_207300638.1">
    <property type="nucleotide sequence ID" value="NZ_CP071444.1"/>
</dbReference>
<evidence type="ECO:0000256" key="7">
    <source>
        <dbReference type="ARBA" id="ARBA00023136"/>
    </source>
</evidence>
<dbReference type="GO" id="GO:0140359">
    <property type="term" value="F:ABC-type transporter activity"/>
    <property type="evidence" value="ECO:0007669"/>
    <property type="project" value="InterPro"/>
</dbReference>
<protein>
    <recommendedName>
        <fullName evidence="8">Transport permease protein</fullName>
    </recommendedName>
</protein>
<evidence type="ECO:0000256" key="3">
    <source>
        <dbReference type="ARBA" id="ARBA00022448"/>
    </source>
</evidence>
<dbReference type="InterPro" id="IPR047817">
    <property type="entry name" value="ABC2_TM_bact-type"/>
</dbReference>
<dbReference type="KEGG" id="alka:J0B03_04355"/>
<evidence type="ECO:0000259" key="9">
    <source>
        <dbReference type="PROSITE" id="PS51012"/>
    </source>
</evidence>
<keyword evidence="4 8" id="KW-1003">Cell membrane</keyword>
<dbReference type="GO" id="GO:0005886">
    <property type="term" value="C:plasma membrane"/>
    <property type="evidence" value="ECO:0007669"/>
    <property type="project" value="UniProtKB-SubCell"/>
</dbReference>
<feature type="transmembrane region" description="Helical" evidence="8">
    <location>
        <begin position="197"/>
        <end position="220"/>
    </location>
</feature>
<dbReference type="Pfam" id="PF01061">
    <property type="entry name" value="ABC2_membrane"/>
    <property type="match status" value="1"/>
</dbReference>
<keyword evidence="3 8" id="KW-0813">Transport</keyword>
<feature type="domain" description="ABC transmembrane type-2" evidence="9">
    <location>
        <begin position="38"/>
        <end position="262"/>
    </location>
</feature>
<evidence type="ECO:0000256" key="4">
    <source>
        <dbReference type="ARBA" id="ARBA00022475"/>
    </source>
</evidence>
<keyword evidence="6 8" id="KW-1133">Transmembrane helix</keyword>
<feature type="transmembrane region" description="Helical" evidence="8">
    <location>
        <begin position="152"/>
        <end position="176"/>
    </location>
</feature>
<dbReference type="Proteomes" id="UP000663499">
    <property type="component" value="Chromosome"/>
</dbReference>
<evidence type="ECO:0000256" key="1">
    <source>
        <dbReference type="ARBA" id="ARBA00004651"/>
    </source>
</evidence>